<sequence length="385" mass="43637">MTSMVRQTGNMRRILALAAFVGLTQVGAFAPSGCSRSLTCAGPRRNGLMQSMVSDKEERAIAEDDEILPDVDFFAMIDDDDDDDDDDDEYDEDDEQVQGDVTLYSDEWENGIEPAAPVPQTEPWKKNARWESLNPRVKLRIIEAQQAKAIENKKKREPIADKKRRLLFRYKTLQQEKKKASRVKRPLPLDGRTPLSALSPDMEVSGTVISFAKFGAYIDVGTECDGLLHISQISETDFIEHPRQVMTPGEEIVVRVKWVDADLKKLQLTMLPLKANAEQEDFDEESDMDRIPLEDVDADDELWGEIKRVTAYGAYVELGAEVDGFLHFMDHPQFNAKPGSPPKDFMAVGDRVRVWVSDVDTERERIKLTANRPDTLPGPRLELRR</sequence>
<name>A0A7S2UTH5_9STRA</name>
<evidence type="ECO:0000256" key="1">
    <source>
        <dbReference type="SAM" id="MobiDB-lite"/>
    </source>
</evidence>
<proteinExistence type="predicted"/>
<dbReference type="SMART" id="SM00316">
    <property type="entry name" value="S1"/>
    <property type="match status" value="2"/>
</dbReference>
<feature type="region of interest" description="Disordered" evidence="1">
    <location>
        <begin position="77"/>
        <end position="96"/>
    </location>
</feature>
<dbReference type="AlphaFoldDB" id="A0A7S2UTH5"/>
<dbReference type="GO" id="GO:0003735">
    <property type="term" value="F:structural constituent of ribosome"/>
    <property type="evidence" value="ECO:0007669"/>
    <property type="project" value="TreeGrafter"/>
</dbReference>
<feature type="signal peptide" evidence="2">
    <location>
        <begin position="1"/>
        <end position="28"/>
    </location>
</feature>
<dbReference type="InterPro" id="IPR003029">
    <property type="entry name" value="S1_domain"/>
</dbReference>
<feature type="domain" description="S1 motif" evidence="3">
    <location>
        <begin position="299"/>
        <end position="371"/>
    </location>
</feature>
<organism evidence="4">
    <name type="scientific">Attheya septentrionalis</name>
    <dbReference type="NCBI Taxonomy" id="420275"/>
    <lineage>
        <taxon>Eukaryota</taxon>
        <taxon>Sar</taxon>
        <taxon>Stramenopiles</taxon>
        <taxon>Ochrophyta</taxon>
        <taxon>Bacillariophyta</taxon>
        <taxon>Coscinodiscophyceae</taxon>
        <taxon>Chaetocerotophycidae</taxon>
        <taxon>Chaetocerotales</taxon>
        <taxon>Attheyaceae</taxon>
        <taxon>Attheya</taxon>
    </lineage>
</organism>
<protein>
    <recommendedName>
        <fullName evidence="3">S1 motif domain-containing protein</fullName>
    </recommendedName>
</protein>
<accession>A0A7S2UTH5</accession>
<keyword evidence="2" id="KW-0732">Signal</keyword>
<dbReference type="PANTHER" id="PTHR10724">
    <property type="entry name" value="30S RIBOSOMAL PROTEIN S1"/>
    <property type="match status" value="1"/>
</dbReference>
<dbReference type="GO" id="GO:0006412">
    <property type="term" value="P:translation"/>
    <property type="evidence" value="ECO:0007669"/>
    <property type="project" value="TreeGrafter"/>
</dbReference>
<dbReference type="InterPro" id="IPR050437">
    <property type="entry name" value="Ribos_protein_bS1-like"/>
</dbReference>
<evidence type="ECO:0000256" key="2">
    <source>
        <dbReference type="SAM" id="SignalP"/>
    </source>
</evidence>
<evidence type="ECO:0000259" key="3">
    <source>
        <dbReference type="PROSITE" id="PS50126"/>
    </source>
</evidence>
<dbReference type="Pfam" id="PF00575">
    <property type="entry name" value="S1"/>
    <property type="match status" value="2"/>
</dbReference>
<dbReference type="EMBL" id="HBHQ01029034">
    <property type="protein sequence ID" value="CAD9827862.1"/>
    <property type="molecule type" value="Transcribed_RNA"/>
</dbReference>
<feature type="domain" description="S1 motif" evidence="3">
    <location>
        <begin position="201"/>
        <end position="271"/>
    </location>
</feature>
<dbReference type="SUPFAM" id="SSF50249">
    <property type="entry name" value="Nucleic acid-binding proteins"/>
    <property type="match status" value="2"/>
</dbReference>
<dbReference type="PROSITE" id="PS50126">
    <property type="entry name" value="S1"/>
    <property type="match status" value="2"/>
</dbReference>
<dbReference type="InterPro" id="IPR012340">
    <property type="entry name" value="NA-bd_OB-fold"/>
</dbReference>
<dbReference type="Gene3D" id="2.40.50.140">
    <property type="entry name" value="Nucleic acid-binding proteins"/>
    <property type="match status" value="2"/>
</dbReference>
<evidence type="ECO:0000313" key="4">
    <source>
        <dbReference type="EMBL" id="CAD9827862.1"/>
    </source>
</evidence>
<dbReference type="GO" id="GO:0003729">
    <property type="term" value="F:mRNA binding"/>
    <property type="evidence" value="ECO:0007669"/>
    <property type="project" value="TreeGrafter"/>
</dbReference>
<feature type="chain" id="PRO_5031493174" description="S1 motif domain-containing protein" evidence="2">
    <location>
        <begin position="29"/>
        <end position="385"/>
    </location>
</feature>
<reference evidence="4" key="1">
    <citation type="submission" date="2021-01" db="EMBL/GenBank/DDBJ databases">
        <authorList>
            <person name="Corre E."/>
            <person name="Pelletier E."/>
            <person name="Niang G."/>
            <person name="Scheremetjew M."/>
            <person name="Finn R."/>
            <person name="Kale V."/>
            <person name="Holt S."/>
            <person name="Cochrane G."/>
            <person name="Meng A."/>
            <person name="Brown T."/>
            <person name="Cohen L."/>
        </authorList>
    </citation>
    <scope>NUCLEOTIDE SEQUENCE</scope>
    <source>
        <strain evidence="4">CCMP2084</strain>
    </source>
</reference>
<gene>
    <name evidence="4" type="ORF">ASEP1449_LOCUS19697</name>
</gene>